<accession>A0A6C0H0S7</accession>
<evidence type="ECO:0000313" key="1">
    <source>
        <dbReference type="EMBL" id="QHT73683.1"/>
    </source>
</evidence>
<name>A0A6C0H0S7_9ZZZZ</name>
<dbReference type="EMBL" id="MN739831">
    <property type="protein sequence ID" value="QHT73683.1"/>
    <property type="molecule type" value="Genomic_DNA"/>
</dbReference>
<protein>
    <submittedName>
        <fullName evidence="1">Uncharacterized protein</fullName>
    </submittedName>
</protein>
<proteinExistence type="predicted"/>
<dbReference type="InterPro" id="IPR024131">
    <property type="entry name" value="UPF0489"/>
</dbReference>
<reference evidence="1" key="1">
    <citation type="journal article" date="2020" name="Nature">
        <title>Giant virus diversity and host interactions through global metagenomics.</title>
        <authorList>
            <person name="Schulz F."/>
            <person name="Roux S."/>
            <person name="Paez-Espino D."/>
            <person name="Jungbluth S."/>
            <person name="Walsh D.A."/>
            <person name="Denef V.J."/>
            <person name="McMahon K.D."/>
            <person name="Konstantinidis K.T."/>
            <person name="Eloe-Fadrosh E.A."/>
            <person name="Kyrpides N.C."/>
            <person name="Woyke T."/>
        </authorList>
    </citation>
    <scope>NUCLEOTIDE SEQUENCE</scope>
    <source>
        <strain evidence="1">GVMAG-M-3300023179-4</strain>
    </source>
</reference>
<dbReference type="Pfam" id="PF12640">
    <property type="entry name" value="UPF0489"/>
    <property type="match status" value="1"/>
</dbReference>
<sequence length="386" mass="45931">MKLKLKILDNFINEFSHNINKLVKYEHTNKLNSTKHKLLFNYLLYLLFDRKQYALDYDCWIELYLRSLCFYQYMNKIGNIPLVLVTKHNEILPFYFKQKIHKINNTFIHFDTHPDFNYIDFSKRLPILYNNYLKTNNNDFIKKAQNIVWDIGAANSGVFVATGIRDTIWNMPSWVLDKPINLNYFFKEMKNGISFKTDTNIKNIYNLDEFSYVLNVGEISKTYAKIQSENLSKESLKNMVNLIKKNGNKFILDIDLDYFVCNGKPYDKTYKLDSFDVSSPNRTEHKDYEYKNPREIPKNNDDYIKYNKLLHIEIKQIEKRIKHFLMILKYLQKHNYIPSHISICDSTNVHFSGCETCNSISNNYVPINLALYVHTKVIHGLEKLYS</sequence>
<dbReference type="AlphaFoldDB" id="A0A6C0H0S7"/>
<organism evidence="1">
    <name type="scientific">viral metagenome</name>
    <dbReference type="NCBI Taxonomy" id="1070528"/>
    <lineage>
        <taxon>unclassified sequences</taxon>
        <taxon>metagenomes</taxon>
        <taxon>organismal metagenomes</taxon>
    </lineage>
</organism>